<keyword evidence="5" id="KW-0812">Transmembrane</keyword>
<organism evidence="9 10">
    <name type="scientific">Mya arenaria</name>
    <name type="common">Soft-shell clam</name>
    <dbReference type="NCBI Taxonomy" id="6604"/>
    <lineage>
        <taxon>Eukaryota</taxon>
        <taxon>Metazoa</taxon>
        <taxon>Spiralia</taxon>
        <taxon>Lophotrochozoa</taxon>
        <taxon>Mollusca</taxon>
        <taxon>Bivalvia</taxon>
        <taxon>Autobranchia</taxon>
        <taxon>Heteroconchia</taxon>
        <taxon>Euheterodonta</taxon>
        <taxon>Imparidentia</taxon>
        <taxon>Neoheterodontei</taxon>
        <taxon>Myida</taxon>
        <taxon>Myoidea</taxon>
        <taxon>Myidae</taxon>
        <taxon>Mya</taxon>
    </lineage>
</organism>
<feature type="domain" description="Tyrosine-protein phosphatase" evidence="7">
    <location>
        <begin position="378"/>
        <end position="630"/>
    </location>
</feature>
<dbReference type="InterPro" id="IPR016130">
    <property type="entry name" value="Tyr_Pase_AS"/>
</dbReference>
<dbReference type="SUPFAM" id="SSF57184">
    <property type="entry name" value="Growth factor receptor domain"/>
    <property type="match status" value="1"/>
</dbReference>
<dbReference type="InterPro" id="IPR050348">
    <property type="entry name" value="Protein-Tyr_Phosphatase"/>
</dbReference>
<dbReference type="SUPFAM" id="SSF49785">
    <property type="entry name" value="Galactose-binding domain-like"/>
    <property type="match status" value="1"/>
</dbReference>
<dbReference type="InterPro" id="IPR008979">
    <property type="entry name" value="Galactose-bd-like_sf"/>
</dbReference>
<dbReference type="PROSITE" id="PS50056">
    <property type="entry name" value="TYR_PHOSPHATASE_2"/>
    <property type="match status" value="2"/>
</dbReference>
<dbReference type="PRINTS" id="PR00700">
    <property type="entry name" value="PRTYPHPHTASE"/>
</dbReference>
<feature type="signal peptide" evidence="6">
    <location>
        <begin position="1"/>
        <end position="22"/>
    </location>
</feature>
<comment type="similarity">
    <text evidence="1">Belongs to the protein-tyrosine phosphatase family.</text>
</comment>
<evidence type="ECO:0000256" key="6">
    <source>
        <dbReference type="SAM" id="SignalP"/>
    </source>
</evidence>
<dbReference type="Gene3D" id="2.60.120.260">
    <property type="entry name" value="Galactose-binding domain-like"/>
    <property type="match status" value="1"/>
</dbReference>
<evidence type="ECO:0000313" key="9">
    <source>
        <dbReference type="EMBL" id="WAQ98801.1"/>
    </source>
</evidence>
<dbReference type="PANTHER" id="PTHR19134">
    <property type="entry name" value="RECEPTOR-TYPE TYROSINE-PROTEIN PHOSPHATASE"/>
    <property type="match status" value="1"/>
</dbReference>
<proteinExistence type="inferred from homology"/>
<keyword evidence="3" id="KW-0378">Hydrolase</keyword>
<keyword evidence="5" id="KW-1133">Transmembrane helix</keyword>
<dbReference type="InterPro" id="IPR029021">
    <property type="entry name" value="Prot-tyrosine_phosphatase-like"/>
</dbReference>
<keyword evidence="10" id="KW-1185">Reference proteome</keyword>
<dbReference type="CDD" id="cd12087">
    <property type="entry name" value="TM_EGFR-like"/>
    <property type="match status" value="1"/>
</dbReference>
<dbReference type="InterPro" id="IPR000242">
    <property type="entry name" value="PTP_cat"/>
</dbReference>
<evidence type="ECO:0000256" key="5">
    <source>
        <dbReference type="SAM" id="Phobius"/>
    </source>
</evidence>
<protein>
    <recommendedName>
        <fullName evidence="2">protein-tyrosine-phosphatase</fullName>
        <ecNumber evidence="2">3.1.3.48</ecNumber>
    </recommendedName>
</protein>
<dbReference type="SUPFAM" id="SSF52799">
    <property type="entry name" value="(Phosphotyrosine protein) phosphatases II"/>
    <property type="match status" value="2"/>
</dbReference>
<accession>A0ABY7DPF8</accession>
<dbReference type="SMART" id="SM00194">
    <property type="entry name" value="PTPc"/>
    <property type="match status" value="2"/>
</dbReference>
<dbReference type="PROSITE" id="PS50055">
    <property type="entry name" value="TYR_PHOSPHATASE_PTP"/>
    <property type="match status" value="2"/>
</dbReference>
<dbReference type="Gene3D" id="3.90.190.10">
    <property type="entry name" value="Protein tyrosine phosphatase superfamily"/>
    <property type="match status" value="2"/>
</dbReference>
<dbReference type="CDD" id="cd00047">
    <property type="entry name" value="PTPc"/>
    <property type="match status" value="2"/>
</dbReference>
<feature type="domain" description="Tyrosine specific protein phosphatases" evidence="8">
    <location>
        <begin position="552"/>
        <end position="621"/>
    </location>
</feature>
<gene>
    <name evidence="9" type="ORF">MAR_023174</name>
</gene>
<evidence type="ECO:0000256" key="4">
    <source>
        <dbReference type="ARBA" id="ARBA00022912"/>
    </source>
</evidence>
<keyword evidence="6" id="KW-0732">Signal</keyword>
<dbReference type="Pfam" id="PF00102">
    <property type="entry name" value="Y_phosphatase"/>
    <property type="match status" value="2"/>
</dbReference>
<dbReference type="SMART" id="SM00404">
    <property type="entry name" value="PTPc_motif"/>
    <property type="match status" value="2"/>
</dbReference>
<dbReference type="InterPro" id="IPR000387">
    <property type="entry name" value="Tyr_Pase_dom"/>
</dbReference>
<evidence type="ECO:0000259" key="7">
    <source>
        <dbReference type="PROSITE" id="PS50055"/>
    </source>
</evidence>
<dbReference type="Pfam" id="PF22633">
    <property type="entry name" value="F5_F8_type_C_2"/>
    <property type="match status" value="1"/>
</dbReference>
<keyword evidence="5" id="KW-0472">Membrane</keyword>
<dbReference type="Proteomes" id="UP001164746">
    <property type="component" value="Chromosome 3"/>
</dbReference>
<dbReference type="EMBL" id="CP111014">
    <property type="protein sequence ID" value="WAQ98801.1"/>
    <property type="molecule type" value="Genomic_DNA"/>
</dbReference>
<evidence type="ECO:0000256" key="1">
    <source>
        <dbReference type="ARBA" id="ARBA00009580"/>
    </source>
</evidence>
<dbReference type="PROSITE" id="PS00383">
    <property type="entry name" value="TYR_PHOSPHATASE_1"/>
    <property type="match status" value="2"/>
</dbReference>
<feature type="domain" description="Tyrosine-protein phosphatase" evidence="7">
    <location>
        <begin position="639"/>
        <end position="920"/>
    </location>
</feature>
<reference evidence="9" key="1">
    <citation type="submission" date="2022-11" db="EMBL/GenBank/DDBJ databases">
        <title>Centuries of genome instability and evolution in soft-shell clam transmissible cancer (bioRxiv).</title>
        <authorList>
            <person name="Hart S.F.M."/>
            <person name="Yonemitsu M.A."/>
            <person name="Giersch R.M."/>
            <person name="Beal B.F."/>
            <person name="Arriagada G."/>
            <person name="Davis B.W."/>
            <person name="Ostrander E.A."/>
            <person name="Goff S.P."/>
            <person name="Metzger M.J."/>
        </authorList>
    </citation>
    <scope>NUCLEOTIDE SEQUENCE</scope>
    <source>
        <strain evidence="9">MELC-2E11</strain>
        <tissue evidence="9">Siphon/mantle</tissue>
    </source>
</reference>
<evidence type="ECO:0000256" key="3">
    <source>
        <dbReference type="ARBA" id="ARBA00022801"/>
    </source>
</evidence>
<feature type="transmembrane region" description="Helical" evidence="5">
    <location>
        <begin position="273"/>
        <end position="296"/>
    </location>
</feature>
<feature type="chain" id="PRO_5046329923" description="protein-tyrosine-phosphatase" evidence="6">
    <location>
        <begin position="23"/>
        <end position="930"/>
    </location>
</feature>
<name>A0ABY7DPF8_MYAAR</name>
<dbReference type="InterPro" id="IPR009030">
    <property type="entry name" value="Growth_fac_rcpt_cys_sf"/>
</dbReference>
<dbReference type="PANTHER" id="PTHR19134:SF562">
    <property type="entry name" value="PROTEIN-TYROSINE-PHOSPHATASE"/>
    <property type="match status" value="1"/>
</dbReference>
<evidence type="ECO:0000256" key="2">
    <source>
        <dbReference type="ARBA" id="ARBA00013064"/>
    </source>
</evidence>
<feature type="domain" description="Tyrosine specific protein phosphatases" evidence="8">
    <location>
        <begin position="837"/>
        <end position="911"/>
    </location>
</feature>
<dbReference type="InterPro" id="IPR003595">
    <property type="entry name" value="Tyr_Pase_cat"/>
</dbReference>
<evidence type="ECO:0000259" key="8">
    <source>
        <dbReference type="PROSITE" id="PS50056"/>
    </source>
</evidence>
<sequence>MEQVLNNLLVLLILNIVSNAESATRNLVKGSAYQSSNYSQCDALKAFDGVHDFNEPPSPCTCSVTAVDTAPRWWEMDLGSKHLIGSIVVTGRTDTVEQSQNLGASISNDTMGPNNGIVVHSPDWNTIGLIVNFNNTPRVAQYINIKKDIAKDVMTICEVEVFEAICSQGYYGHNCSNECSQNCRNDTCNAENGNCVLGCKPGFDFTKYKNCSSDCHPGFYGDCLTRCGKCKQLPCNTTDGHCTGGCTEGYTGDKCDQALVEYHSEQEASNAGAVAGSVIGALCGVAAIVGVVFYFYRRRHRKPQSLTVKSSKTYGNAELDTPAQTVSHSLSHISANISENRKDTNVNYYEFEDNIPGIQIHNLWNYIRDNRRNECQHFNDEFAKLPTGLVHKHDVAGREENKGKNRYREMHAYDHSRVTLQMEKSDDCDYINASYIDGYDKAQKFIASQGPTKNMIDDFWRMVWQEKAEKIVMLTNLIEMATVKCLRYWPEMDQTCSFGRIDISFTAVKTFRDYEIRTLIVKKEQGESRRIQQYHFKAWPDKDVPDNGWCLVQFLNAVETKSTNSPIIVHCSAGVGRTGTFIALDNLVDQAKTENCVRPLQMVIALRRQRVNMVQTKDQYIYLHEALAEALLMGNDHVWYRQFESVHSFMMTREPGQKQTRLVQQFLLIEKSLTNESQQLQNGPEYGNMETVLSEIDAYRPKLKKRGSDFTQQLGSILLPSFSGKNTFLLCKSPCEEELEEFWSLVEEQHVITVIMLTSTFCRAHQTCVYMGGNGNGKVGRYSVNFIQERKNKTFNERSFSFRDEDNEDEDYLTTIKQFQITGWADEETLPPMQNMLDCLDAVRKWQPHLAENRPVLIHCETGHKRSGLIAALLNELHRMEKTRGQINIVETVKTMKQRNKDIIPSTVQYKFIYDSLLEHAKNTTDYENI</sequence>
<keyword evidence="4" id="KW-0904">Protein phosphatase</keyword>
<evidence type="ECO:0000313" key="10">
    <source>
        <dbReference type="Proteomes" id="UP001164746"/>
    </source>
</evidence>
<dbReference type="EC" id="3.1.3.48" evidence="2"/>